<dbReference type="EMBL" id="FNZK01000005">
    <property type="protein sequence ID" value="SEJ28813.1"/>
    <property type="molecule type" value="Genomic_DNA"/>
</dbReference>
<organism evidence="2 3">
    <name type="scientific">Propionispira arboris</name>
    <dbReference type="NCBI Taxonomy" id="84035"/>
    <lineage>
        <taxon>Bacteria</taxon>
        <taxon>Bacillati</taxon>
        <taxon>Bacillota</taxon>
        <taxon>Negativicutes</taxon>
        <taxon>Selenomonadales</taxon>
        <taxon>Selenomonadaceae</taxon>
        <taxon>Propionispira</taxon>
    </lineage>
</organism>
<keyword evidence="1" id="KW-1133">Transmembrane helix</keyword>
<keyword evidence="1" id="KW-0472">Membrane</keyword>
<dbReference type="AlphaFoldDB" id="A0A1H6XIB0"/>
<dbReference type="Proteomes" id="UP000199662">
    <property type="component" value="Unassembled WGS sequence"/>
</dbReference>
<feature type="transmembrane region" description="Helical" evidence="1">
    <location>
        <begin position="27"/>
        <end position="49"/>
    </location>
</feature>
<gene>
    <name evidence="2" type="ORF">SAMN05660742_105140</name>
</gene>
<sequence length="55" mass="6112">MNVDSQKKCIYAYVGRRTTKERNARGLGINVYCVDSVTGMLLFIAILSLKGDLLC</sequence>
<evidence type="ECO:0000256" key="1">
    <source>
        <dbReference type="SAM" id="Phobius"/>
    </source>
</evidence>
<keyword evidence="3" id="KW-1185">Reference proteome</keyword>
<reference evidence="2 3" key="1">
    <citation type="submission" date="2016-10" db="EMBL/GenBank/DDBJ databases">
        <authorList>
            <person name="de Groot N.N."/>
        </authorList>
    </citation>
    <scope>NUCLEOTIDE SEQUENCE [LARGE SCALE GENOMIC DNA]</scope>
    <source>
        <strain evidence="2 3">DSM 2179</strain>
    </source>
</reference>
<dbReference type="STRING" id="84035.SAMN05660742_105140"/>
<evidence type="ECO:0000313" key="2">
    <source>
        <dbReference type="EMBL" id="SEJ28813.1"/>
    </source>
</evidence>
<protein>
    <submittedName>
        <fullName evidence="2">Uncharacterized protein</fullName>
    </submittedName>
</protein>
<accession>A0A1H6XIB0</accession>
<evidence type="ECO:0000313" key="3">
    <source>
        <dbReference type="Proteomes" id="UP000199662"/>
    </source>
</evidence>
<dbReference type="RefSeq" id="WP_177177497.1">
    <property type="nucleotide sequence ID" value="NZ_FNZK01000005.1"/>
</dbReference>
<keyword evidence="1" id="KW-0812">Transmembrane</keyword>
<name>A0A1H6XIB0_9FIRM</name>
<proteinExistence type="predicted"/>